<name>A0A150WTT6_BDEBC</name>
<evidence type="ECO:0000313" key="12">
    <source>
        <dbReference type="EMBL" id="KYG69863.1"/>
    </source>
</evidence>
<evidence type="ECO:0000256" key="2">
    <source>
        <dbReference type="ARBA" id="ARBA00022475"/>
    </source>
</evidence>
<dbReference type="PANTHER" id="PTHR30042">
    <property type="entry name" value="POTASSIUM-TRANSPORTING ATPASE C CHAIN"/>
    <property type="match status" value="1"/>
</dbReference>
<gene>
    <name evidence="11" type="primary">kdpC</name>
    <name evidence="12" type="ORF">AZI85_16660</name>
</gene>
<dbReference type="HAMAP" id="MF_00276">
    <property type="entry name" value="KdpC"/>
    <property type="match status" value="1"/>
</dbReference>
<sequence length="179" mass="19488">MKQFLISIKIFVVMTFLLGIIYPLAVTFAGKIFFPVQAEGSLIEKNGQVIGSELIAQKFVNPKYFWPRPSAGDYATVASGASNAGPTNESLKSAIAERKVHGAVAEMLFTSGSGLDPHISLLAARSQVQRIVAERKLSQEQTVLVEKLIQEYTEGRQGGLLGEVRVNVLKLNLALDEKL</sequence>
<evidence type="ECO:0000256" key="11">
    <source>
        <dbReference type="HAMAP-Rule" id="MF_00276"/>
    </source>
</evidence>
<dbReference type="NCBIfam" id="TIGR00681">
    <property type="entry name" value="kdpC"/>
    <property type="match status" value="1"/>
</dbReference>
<keyword evidence="1 11" id="KW-0813">Transport</keyword>
<accession>A0A150WTT6</accession>
<comment type="similarity">
    <text evidence="11">Belongs to the KdpC family.</text>
</comment>
<dbReference type="OrthoDB" id="9788285at2"/>
<dbReference type="Pfam" id="PF02669">
    <property type="entry name" value="KdpC"/>
    <property type="match status" value="1"/>
</dbReference>
<dbReference type="InterPro" id="IPR003820">
    <property type="entry name" value="KdpC"/>
</dbReference>
<keyword evidence="7 11" id="KW-0630">Potassium</keyword>
<dbReference type="Proteomes" id="UP000075391">
    <property type="component" value="Unassembled WGS sequence"/>
</dbReference>
<evidence type="ECO:0000256" key="1">
    <source>
        <dbReference type="ARBA" id="ARBA00022448"/>
    </source>
</evidence>
<keyword evidence="2 11" id="KW-1003">Cell membrane</keyword>
<comment type="subcellular location">
    <subcellularLocation>
        <location evidence="11">Cell membrane</location>
        <topology evidence="11">Single-pass membrane protein</topology>
    </subcellularLocation>
</comment>
<evidence type="ECO:0000256" key="8">
    <source>
        <dbReference type="ARBA" id="ARBA00022989"/>
    </source>
</evidence>
<keyword evidence="10 11" id="KW-0472">Membrane</keyword>
<dbReference type="RefSeq" id="WP_063243215.1">
    <property type="nucleotide sequence ID" value="NZ_LUKF01000006.1"/>
</dbReference>
<dbReference type="PIRSF" id="PIRSF001296">
    <property type="entry name" value="K_ATPase_KdpC"/>
    <property type="match status" value="1"/>
</dbReference>
<comment type="subunit">
    <text evidence="11">The system is composed of three essential subunits: KdpA, KdpB and KdpC.</text>
</comment>
<comment type="caution">
    <text evidence="12">The sequence shown here is derived from an EMBL/GenBank/DDBJ whole genome shotgun (WGS) entry which is preliminary data.</text>
</comment>
<evidence type="ECO:0000313" key="13">
    <source>
        <dbReference type="Proteomes" id="UP000075391"/>
    </source>
</evidence>
<dbReference type="GO" id="GO:0008556">
    <property type="term" value="F:P-type potassium transmembrane transporter activity"/>
    <property type="evidence" value="ECO:0007669"/>
    <property type="project" value="InterPro"/>
</dbReference>
<evidence type="ECO:0000256" key="6">
    <source>
        <dbReference type="ARBA" id="ARBA00022840"/>
    </source>
</evidence>
<reference evidence="12 13" key="1">
    <citation type="submission" date="2016-03" db="EMBL/GenBank/DDBJ databases">
        <authorList>
            <person name="Ploux O."/>
        </authorList>
    </citation>
    <scope>NUCLEOTIDE SEQUENCE [LARGE SCALE GENOMIC DNA]</scope>
    <source>
        <strain evidence="12 13">BER2</strain>
    </source>
</reference>
<evidence type="ECO:0000256" key="3">
    <source>
        <dbReference type="ARBA" id="ARBA00022538"/>
    </source>
</evidence>
<keyword evidence="6 11" id="KW-0067">ATP-binding</keyword>
<comment type="function">
    <text evidence="11">Part of the high-affinity ATP-driven potassium transport (or Kdp) system, which catalyzes the hydrolysis of ATP coupled with the electrogenic transport of potassium into the cytoplasm. This subunit acts as a catalytic chaperone that increases the ATP-binding affinity of the ATP-hydrolyzing subunit KdpB by the formation of a transient KdpB/KdpC/ATP ternary complex.</text>
</comment>
<keyword evidence="4 11" id="KW-0812">Transmembrane</keyword>
<evidence type="ECO:0000256" key="9">
    <source>
        <dbReference type="ARBA" id="ARBA00023065"/>
    </source>
</evidence>
<dbReference type="GO" id="GO:0005524">
    <property type="term" value="F:ATP binding"/>
    <property type="evidence" value="ECO:0007669"/>
    <property type="project" value="UniProtKB-UniRule"/>
</dbReference>
<dbReference type="EMBL" id="LUKF01000006">
    <property type="protein sequence ID" value="KYG69863.1"/>
    <property type="molecule type" value="Genomic_DNA"/>
</dbReference>
<organism evidence="12 13">
    <name type="scientific">Bdellovibrio bacteriovorus</name>
    <dbReference type="NCBI Taxonomy" id="959"/>
    <lineage>
        <taxon>Bacteria</taxon>
        <taxon>Pseudomonadati</taxon>
        <taxon>Bdellovibrionota</taxon>
        <taxon>Bdellovibrionia</taxon>
        <taxon>Bdellovibrionales</taxon>
        <taxon>Pseudobdellovibrionaceae</taxon>
        <taxon>Bdellovibrio</taxon>
    </lineage>
</organism>
<proteinExistence type="inferred from homology"/>
<evidence type="ECO:0000256" key="7">
    <source>
        <dbReference type="ARBA" id="ARBA00022958"/>
    </source>
</evidence>
<evidence type="ECO:0000256" key="5">
    <source>
        <dbReference type="ARBA" id="ARBA00022741"/>
    </source>
</evidence>
<dbReference type="PANTHER" id="PTHR30042:SF2">
    <property type="entry name" value="POTASSIUM-TRANSPORTING ATPASE KDPC SUBUNIT"/>
    <property type="match status" value="1"/>
</dbReference>
<protein>
    <recommendedName>
        <fullName evidence="11">Potassium-transporting ATPase KdpC subunit</fullName>
    </recommendedName>
    <alternativeName>
        <fullName evidence="11">ATP phosphohydrolase [potassium-transporting] C chain</fullName>
    </alternativeName>
    <alternativeName>
        <fullName evidence="11">Potassium-binding and translocating subunit C</fullName>
    </alternativeName>
    <alternativeName>
        <fullName evidence="11">Potassium-translocating ATPase C chain</fullName>
    </alternativeName>
</protein>
<dbReference type="AlphaFoldDB" id="A0A150WTT6"/>
<keyword evidence="9 11" id="KW-0406">Ion transport</keyword>
<dbReference type="GO" id="GO:0005886">
    <property type="term" value="C:plasma membrane"/>
    <property type="evidence" value="ECO:0007669"/>
    <property type="project" value="UniProtKB-SubCell"/>
</dbReference>
<evidence type="ECO:0000256" key="10">
    <source>
        <dbReference type="ARBA" id="ARBA00023136"/>
    </source>
</evidence>
<evidence type="ECO:0000256" key="4">
    <source>
        <dbReference type="ARBA" id="ARBA00022692"/>
    </source>
</evidence>
<keyword evidence="3 11" id="KW-0633">Potassium transport</keyword>
<keyword evidence="8 11" id="KW-1133">Transmembrane helix</keyword>
<keyword evidence="5 11" id="KW-0547">Nucleotide-binding</keyword>
<dbReference type="NCBIfam" id="NF001454">
    <property type="entry name" value="PRK00315.1"/>
    <property type="match status" value="1"/>
</dbReference>